<proteinExistence type="predicted"/>
<protein>
    <submittedName>
        <fullName evidence="2">G_PROTEIN_RECEP_F3_4 domain-containing protein</fullName>
    </submittedName>
</protein>
<name>A0AC35U9C6_9BILA</name>
<sequence>MPIVLPIREVYIEGDIILGGLFPIHAAGRNGQSCGKIKADQGVQRMLAMIYALGEINKDQSILPGIRLGAQIFDTCSHDTYALEQSIVFIKSLLTSQTSGFYCTDYNQEKSHRPTVSAVIGAASSTVSLMVASMMQLFKIPVLSYSSTGVELSEKPRFEFFSRVVPPDNLQAKAMAFLVKKLGWNYVHAVADTGSYGERGMDVFRAAATELGICIDGEIHKISRRMSDEVFSEIIIRMKDSKKARGVVMFVDEDNLRRFLSILKRLSETKKHRALHNYFWFIASDSWGAKTSVIKGFEEIVRGAITIAPTVRTARGFDDYFKNLRHQNTFLTEYWDSLNCSQWQNKKLGDCYVNNNLTFKQEAYVPFVIDAVKTMALAMHNAIQEKCGSFYWKNCTLAKVGFDGADLQRRYRNKSIIPGEAPLIDAIGDGIGKYTIFQLNDKGNYKKVGNWHDGGNMELRVETVRKGLKLLESDPLPLSVCSEPCGKGFYKAYQDQTCCWTCIPCDASTSIIKNETICQECPLGQVPNEHQNYCKPITPLYMHWDTLWVFIPTCFSVIGIMVSLFVTSVFIRYHKTPVVMASGRELCYCMLCGIVLCYTVTFVLVSKPSYIICSASRILMGISMSFVYAAILVKTNRLARVFTLNGPVRPKCISPLAQVIICLAIVGAQLVGSIIWLIIDPAEVAIIYPSRTEAVLSCKATSSHLLISLTYNILLIIMCTIYAFKTRKIPENFNESRLIGFTMYSTSILWLSFGPIYFATQNNFRIQITSLCMCVSLSGTVALACFFFPKIYIVLWQPFKNVKSRQSAVGKLVNSQMRFISHLATTADQNGNIMIRDQPVSVSICSDNASTNVMSGVDKTVKSSLSPPSTHSTAVVQSAPAEANNQRNQNQNDLMMKVSNAADLQKTKIEEIVEEGTTTSARIFNDPFSDPLQVNSTNMQEPSPPSPNIHRNYGYENSDYDESLSEHLEPSQHRPPQMAMLRLRRRSSPSRFNFDNLPNDRQQHVQLILGKIKSDPRVTLL</sequence>
<evidence type="ECO:0000313" key="1">
    <source>
        <dbReference type="Proteomes" id="UP000095286"/>
    </source>
</evidence>
<dbReference type="Proteomes" id="UP000095286">
    <property type="component" value="Unplaced"/>
</dbReference>
<organism evidence="1 2">
    <name type="scientific">Rhabditophanes sp. KR3021</name>
    <dbReference type="NCBI Taxonomy" id="114890"/>
    <lineage>
        <taxon>Eukaryota</taxon>
        <taxon>Metazoa</taxon>
        <taxon>Ecdysozoa</taxon>
        <taxon>Nematoda</taxon>
        <taxon>Chromadorea</taxon>
        <taxon>Rhabditida</taxon>
        <taxon>Tylenchina</taxon>
        <taxon>Panagrolaimomorpha</taxon>
        <taxon>Strongyloidoidea</taxon>
        <taxon>Alloionematidae</taxon>
        <taxon>Rhabditophanes</taxon>
    </lineage>
</organism>
<evidence type="ECO:0000313" key="2">
    <source>
        <dbReference type="WBParaSite" id="RSKR_0000869200.1"/>
    </source>
</evidence>
<accession>A0AC35U9C6</accession>
<dbReference type="WBParaSite" id="RSKR_0000869200.1">
    <property type="protein sequence ID" value="RSKR_0000869200.1"/>
    <property type="gene ID" value="RSKR_0000869200"/>
</dbReference>
<reference evidence="2" key="1">
    <citation type="submission" date="2016-11" db="UniProtKB">
        <authorList>
            <consortium name="WormBaseParasite"/>
        </authorList>
    </citation>
    <scope>IDENTIFICATION</scope>
    <source>
        <strain evidence="2">KR3021</strain>
    </source>
</reference>